<keyword evidence="3" id="KW-1185">Reference proteome</keyword>
<evidence type="ECO:0000313" key="2">
    <source>
        <dbReference type="EMBL" id="GAA5167247.1"/>
    </source>
</evidence>
<organism evidence="2 3">
    <name type="scientific">Pseudonocardia eucalypti</name>
    <dbReference type="NCBI Taxonomy" id="648755"/>
    <lineage>
        <taxon>Bacteria</taxon>
        <taxon>Bacillati</taxon>
        <taxon>Actinomycetota</taxon>
        <taxon>Actinomycetes</taxon>
        <taxon>Pseudonocardiales</taxon>
        <taxon>Pseudonocardiaceae</taxon>
        <taxon>Pseudonocardia</taxon>
    </lineage>
</organism>
<dbReference type="Pfam" id="PF04961">
    <property type="entry name" value="FTCD_C"/>
    <property type="match status" value="1"/>
</dbReference>
<sequence length="172" mass="17347">MSESYSERTVAGFLEELAARRPAPSGGAAAALTVATAAALAAMAARFARAEELIALAGPADELRARALRLADADAVAYADVLAARDPERKRAALRAAAAVPLDIAAAGAQVAELAARLATQGNRNLVGDARTALLLAGAATRSAAELVEINVGPTDPLATAARRHADTATQA</sequence>
<reference evidence="3" key="1">
    <citation type="journal article" date="2019" name="Int. J. Syst. Evol. Microbiol.">
        <title>The Global Catalogue of Microorganisms (GCM) 10K type strain sequencing project: providing services to taxonomists for standard genome sequencing and annotation.</title>
        <authorList>
            <consortium name="The Broad Institute Genomics Platform"/>
            <consortium name="The Broad Institute Genome Sequencing Center for Infectious Disease"/>
            <person name="Wu L."/>
            <person name="Ma J."/>
        </authorList>
    </citation>
    <scope>NUCLEOTIDE SEQUENCE [LARGE SCALE GENOMIC DNA]</scope>
    <source>
        <strain evidence="3">JCM 18303</strain>
    </source>
</reference>
<gene>
    <name evidence="2" type="ORF">GCM10023321_59700</name>
</gene>
<proteinExistence type="predicted"/>
<accession>A0ABP9QTQ8</accession>
<comment type="caution">
    <text evidence="2">The sequence shown here is derived from an EMBL/GenBank/DDBJ whole genome shotgun (WGS) entry which is preliminary data.</text>
</comment>
<evidence type="ECO:0000313" key="3">
    <source>
        <dbReference type="Proteomes" id="UP001428817"/>
    </source>
</evidence>
<dbReference type="SUPFAM" id="SSF101262">
    <property type="entry name" value="Methenyltetrahydrofolate cyclohydrolase-like"/>
    <property type="match status" value="1"/>
</dbReference>
<feature type="domain" description="Cyclodeaminase/cyclohydrolase" evidence="1">
    <location>
        <begin position="9"/>
        <end position="153"/>
    </location>
</feature>
<dbReference type="Proteomes" id="UP001428817">
    <property type="component" value="Unassembled WGS sequence"/>
</dbReference>
<dbReference type="RefSeq" id="WP_185059832.1">
    <property type="nucleotide sequence ID" value="NZ_BAABJP010000037.1"/>
</dbReference>
<evidence type="ECO:0000259" key="1">
    <source>
        <dbReference type="Pfam" id="PF04961"/>
    </source>
</evidence>
<dbReference type="Gene3D" id="1.20.120.680">
    <property type="entry name" value="Formiminotetrahydrofolate cyclodeaminase monomer, up-and-down helical bundle"/>
    <property type="match status" value="1"/>
</dbReference>
<dbReference type="InterPro" id="IPR007044">
    <property type="entry name" value="Cyclodeamin/CycHdrlase"/>
</dbReference>
<protein>
    <recommendedName>
        <fullName evidence="1">Cyclodeaminase/cyclohydrolase domain-containing protein</fullName>
    </recommendedName>
</protein>
<dbReference type="EMBL" id="BAABJP010000037">
    <property type="protein sequence ID" value="GAA5167247.1"/>
    <property type="molecule type" value="Genomic_DNA"/>
</dbReference>
<name>A0ABP9QTQ8_9PSEU</name>
<dbReference type="InterPro" id="IPR036178">
    <property type="entry name" value="Formintransfe-cycloase-like_sf"/>
</dbReference>